<dbReference type="PANTHER" id="PTHR12994">
    <property type="entry name" value="SECERNIN"/>
    <property type="match status" value="1"/>
</dbReference>
<dbReference type="PANTHER" id="PTHR12994:SF17">
    <property type="entry name" value="LD30995P"/>
    <property type="match status" value="1"/>
</dbReference>
<keyword evidence="3" id="KW-1185">Reference proteome</keyword>
<proteinExistence type="inferred from homology"/>
<dbReference type="GO" id="GO:0070004">
    <property type="term" value="F:cysteine-type exopeptidase activity"/>
    <property type="evidence" value="ECO:0007669"/>
    <property type="project" value="InterPro"/>
</dbReference>
<accession>A0A2P6TYD3</accession>
<dbReference type="EMBL" id="LHPG02000004">
    <property type="protein sequence ID" value="PRW59063.1"/>
    <property type="molecule type" value="Genomic_DNA"/>
</dbReference>
<name>A0A2P6TYD3_CHLSO</name>
<dbReference type="Proteomes" id="UP000239899">
    <property type="component" value="Unassembled WGS sequence"/>
</dbReference>
<evidence type="ECO:0000313" key="3">
    <source>
        <dbReference type="Proteomes" id="UP000239899"/>
    </source>
</evidence>
<sequence length="439" mass="46522">MHVLLRVARPSMIPPVPAARRRAAAAAQPPPRSCDTFVALPDSTADGSVVFGKNSDRETEEVQEVVAFPAAHHPPGSTVRCTYIELPQVPHTLAVVLSRPTWLWGAEMGTNEKGVVCGNEAVWTVEPSDGDKALLGMDLVRLALERAGSAVEAVDVITSLLEAHGQGGPCEEDGSWSYHNGFLVADAHEAWVVETAGKWWVAQRITEGVRNISNVLSIRTDFQRCSSGLQDYARQQGYWDGQGQFDWAAAFADGGAPPLGKLNAGREASGYKLLKAAAPAIDPPTMMCILRDCPSGICMTGGGFRSNGSQVSRLLAAAANGHKEGGGSGGTGPSSLAAAQHWFTATPDPSRSVFKPFCFACSSAPGGTPHTVALPARRNPPHALWQAWQAVYEGRHGSGSKPSQAALRELEQRGLEASGGLTFAEAVEEELRLYGRTPA</sequence>
<dbReference type="STRING" id="3076.A0A2P6TYD3"/>
<organism evidence="2 3">
    <name type="scientific">Chlorella sorokiniana</name>
    <name type="common">Freshwater green alga</name>
    <dbReference type="NCBI Taxonomy" id="3076"/>
    <lineage>
        <taxon>Eukaryota</taxon>
        <taxon>Viridiplantae</taxon>
        <taxon>Chlorophyta</taxon>
        <taxon>core chlorophytes</taxon>
        <taxon>Trebouxiophyceae</taxon>
        <taxon>Chlorellales</taxon>
        <taxon>Chlorellaceae</taxon>
        <taxon>Chlorella clade</taxon>
        <taxon>Chlorella</taxon>
    </lineage>
</organism>
<comment type="caution">
    <text evidence="2">The sequence shown here is derived from an EMBL/GenBank/DDBJ whole genome shotgun (WGS) entry which is preliminary data.</text>
</comment>
<comment type="similarity">
    <text evidence="1">Belongs to the peptidase C69 family. Secernin subfamily.</text>
</comment>
<dbReference type="GO" id="GO:0006508">
    <property type="term" value="P:proteolysis"/>
    <property type="evidence" value="ECO:0007669"/>
    <property type="project" value="InterPro"/>
</dbReference>
<dbReference type="Pfam" id="PF03577">
    <property type="entry name" value="Peptidase_C69"/>
    <property type="match status" value="1"/>
</dbReference>
<evidence type="ECO:0000313" key="2">
    <source>
        <dbReference type="EMBL" id="PRW59063.1"/>
    </source>
</evidence>
<evidence type="ECO:0000256" key="1">
    <source>
        <dbReference type="ARBA" id="ARBA00005705"/>
    </source>
</evidence>
<reference evidence="2 3" key="1">
    <citation type="journal article" date="2018" name="Plant J.">
        <title>Genome sequences of Chlorella sorokiniana UTEX 1602 and Micractinium conductrix SAG 241.80: implications to maltose excretion by a green alga.</title>
        <authorList>
            <person name="Arriola M.B."/>
            <person name="Velmurugan N."/>
            <person name="Zhang Y."/>
            <person name="Plunkett M.H."/>
            <person name="Hondzo H."/>
            <person name="Barney B.M."/>
        </authorList>
    </citation>
    <scope>NUCLEOTIDE SEQUENCE [LARGE SCALE GENOMIC DNA]</scope>
    <source>
        <strain evidence="3">UTEX 1602</strain>
    </source>
</reference>
<gene>
    <name evidence="2" type="ORF">C2E21_2291</name>
</gene>
<dbReference type="OrthoDB" id="5175656at2759"/>
<protein>
    <submittedName>
        <fullName evidence="2">Secernin-2 isoform X1</fullName>
    </submittedName>
</protein>
<dbReference type="GO" id="GO:0016805">
    <property type="term" value="F:dipeptidase activity"/>
    <property type="evidence" value="ECO:0007669"/>
    <property type="project" value="InterPro"/>
</dbReference>
<dbReference type="AlphaFoldDB" id="A0A2P6TYD3"/>
<dbReference type="InterPro" id="IPR005322">
    <property type="entry name" value="Peptidase_C69"/>
</dbReference>
<dbReference type="Gene3D" id="3.60.60.10">
    <property type="entry name" value="Penicillin V Acylase, Chain A"/>
    <property type="match status" value="1"/>
</dbReference>